<dbReference type="Proteomes" id="UP000001307">
    <property type="component" value="Unassembled WGS sequence"/>
</dbReference>
<reference evidence="9" key="1">
    <citation type="journal article" date="2010" name="Science">
        <title>Plasticity of animal genome architecture unmasked by rapid evolution of a pelagic tunicate.</title>
        <authorList>
            <person name="Denoeud F."/>
            <person name="Henriet S."/>
            <person name="Mungpakdee S."/>
            <person name="Aury J.M."/>
            <person name="Da Silva C."/>
            <person name="Brinkmann H."/>
            <person name="Mikhaleva J."/>
            <person name="Olsen L.C."/>
            <person name="Jubin C."/>
            <person name="Canestro C."/>
            <person name="Bouquet J.M."/>
            <person name="Danks G."/>
            <person name="Poulain J."/>
            <person name="Campsteijn C."/>
            <person name="Adamski M."/>
            <person name="Cross I."/>
            <person name="Yadetie F."/>
            <person name="Muffato M."/>
            <person name="Louis A."/>
            <person name="Butcher S."/>
            <person name="Tsagkogeorga G."/>
            <person name="Konrad A."/>
            <person name="Singh S."/>
            <person name="Jensen M.F."/>
            <person name="Cong E.H."/>
            <person name="Eikeseth-Otteraa H."/>
            <person name="Noel B."/>
            <person name="Anthouard V."/>
            <person name="Porcel B.M."/>
            <person name="Kachouri-Lafond R."/>
            <person name="Nishino A."/>
            <person name="Ugolini M."/>
            <person name="Chourrout P."/>
            <person name="Nishida H."/>
            <person name="Aasland R."/>
            <person name="Huzurbazar S."/>
            <person name="Westhof E."/>
            <person name="Delsuc F."/>
            <person name="Lehrach H."/>
            <person name="Reinhardt R."/>
            <person name="Weissenbach J."/>
            <person name="Roy S.W."/>
            <person name="Artiguenave F."/>
            <person name="Postlethwait J.H."/>
            <person name="Manak J.R."/>
            <person name="Thompson E.M."/>
            <person name="Jaillon O."/>
            <person name="Du Pasquier L."/>
            <person name="Boudinot P."/>
            <person name="Liberles D.A."/>
            <person name="Volff J.N."/>
            <person name="Philippe H."/>
            <person name="Lenhard B."/>
            <person name="Roest Crollius H."/>
            <person name="Wincker P."/>
            <person name="Chourrout D."/>
        </authorList>
    </citation>
    <scope>NUCLEOTIDE SEQUENCE [LARGE SCALE GENOMIC DNA]</scope>
</reference>
<feature type="transmembrane region" description="Helical" evidence="8">
    <location>
        <begin position="218"/>
        <end position="242"/>
    </location>
</feature>
<sequence>MPELSAEQKNAISWTICCTNAFVMLTSGLVIDIRKVLENLSQKRGFKSGIMIGLVGQLVLMPCMTFLAISIGKLDNAISLAVIIQGCCPGSAVLNLFSAYNDGNAILAQTLTSVGTFMAVGLMPLYLKIYASNLMDPTACENGVCPEIPYGPICRTLSILLLGLSIGITIRYLIMRYNKKLRILKMFVKFGTILGFLVIVTFIILYAIYFTWDFGKEVWIITAIMPLCGYSLGYAIANAFYWSLRYFADKRKNSYAQAALKNFTTHECRTIGLACGLQNTQLGMSTVFGAYALDDYLIEKMHPYSPLYGFMELFYAFIISGIFYLVEKFYFTEITPGPRIVDIHHYLWTQQVEKEPEMYINMKGIIDTLQRLPASFRRRNRLGTNIEEDTFEPSSLDFEKLQTVTSYYELTNDYNQLTLEGKNTVDKLMAWKQRFPEENFTRAHEIEQYVRNRKNSSTGGTLEQGRYSVVTDFTKASTKRGRFEVTTEISSESTTNSPSIENQKPETTETITDSSPDTSSSNGLPSYEPYDVSDEGPQRTSSILDKKALGRSISHSVQPATTVKKQLQPQMSSPAVGLSSRFRITTVDEFQDIQPEQESMITKNKDEGQNENNEESPNTSAESDDVFIVEKVVEDNSEA</sequence>
<feature type="transmembrane region" description="Helical" evidence="8">
    <location>
        <begin position="52"/>
        <end position="71"/>
    </location>
</feature>
<dbReference type="EMBL" id="FN653025">
    <property type="protein sequence ID" value="CBY18419.1"/>
    <property type="molecule type" value="Genomic_DNA"/>
</dbReference>
<feature type="transmembrane region" description="Helical" evidence="8">
    <location>
        <begin position="77"/>
        <end position="98"/>
    </location>
</feature>
<keyword evidence="10" id="KW-1185">Reference proteome</keyword>
<accession>E4X550</accession>
<evidence type="ECO:0000256" key="5">
    <source>
        <dbReference type="ARBA" id="ARBA00022989"/>
    </source>
</evidence>
<keyword evidence="4" id="KW-0813">Transport</keyword>
<feature type="transmembrane region" description="Helical" evidence="8">
    <location>
        <begin position="307"/>
        <end position="326"/>
    </location>
</feature>
<dbReference type="GO" id="GO:0016020">
    <property type="term" value="C:membrane"/>
    <property type="evidence" value="ECO:0007669"/>
    <property type="project" value="UniProtKB-SubCell"/>
</dbReference>
<feature type="transmembrane region" description="Helical" evidence="8">
    <location>
        <begin position="105"/>
        <end position="127"/>
    </location>
</feature>
<dbReference type="OrthoDB" id="203097at2759"/>
<feature type="compositionally biased region" description="Low complexity" evidence="7">
    <location>
        <begin position="484"/>
        <end position="502"/>
    </location>
</feature>
<evidence type="ECO:0000313" key="9">
    <source>
        <dbReference type="EMBL" id="CBY18419.1"/>
    </source>
</evidence>
<dbReference type="InterPro" id="IPR038770">
    <property type="entry name" value="Na+/solute_symporter_sf"/>
</dbReference>
<evidence type="ECO:0000256" key="2">
    <source>
        <dbReference type="ARBA" id="ARBA00006528"/>
    </source>
</evidence>
<dbReference type="AlphaFoldDB" id="E4X550"/>
<comment type="subcellular location">
    <subcellularLocation>
        <location evidence="1">Membrane</location>
        <topology evidence="1">Multi-pass membrane protein</topology>
    </subcellularLocation>
</comment>
<evidence type="ECO:0000256" key="1">
    <source>
        <dbReference type="ARBA" id="ARBA00004141"/>
    </source>
</evidence>
<dbReference type="Gene3D" id="1.20.1530.20">
    <property type="match status" value="1"/>
</dbReference>
<dbReference type="PANTHER" id="PTHR10361">
    <property type="entry name" value="SODIUM-BILE ACID COTRANSPORTER"/>
    <property type="match status" value="1"/>
</dbReference>
<feature type="transmembrane region" description="Helical" evidence="8">
    <location>
        <begin position="12"/>
        <end position="31"/>
    </location>
</feature>
<keyword evidence="4" id="KW-0769">Symport</keyword>
<dbReference type="InterPro" id="IPR002657">
    <property type="entry name" value="BilAc:Na_symport/Acr3"/>
</dbReference>
<evidence type="ECO:0000256" key="6">
    <source>
        <dbReference type="ARBA" id="ARBA00023136"/>
    </source>
</evidence>
<feature type="transmembrane region" description="Helical" evidence="8">
    <location>
        <begin position="156"/>
        <end position="174"/>
    </location>
</feature>
<feature type="region of interest" description="Disordered" evidence="7">
    <location>
        <begin position="480"/>
        <end position="560"/>
    </location>
</feature>
<evidence type="ECO:0000313" key="10">
    <source>
        <dbReference type="Proteomes" id="UP000001307"/>
    </source>
</evidence>
<organism evidence="9">
    <name type="scientific">Oikopleura dioica</name>
    <name type="common">Tunicate</name>
    <dbReference type="NCBI Taxonomy" id="34765"/>
    <lineage>
        <taxon>Eukaryota</taxon>
        <taxon>Metazoa</taxon>
        <taxon>Chordata</taxon>
        <taxon>Tunicata</taxon>
        <taxon>Appendicularia</taxon>
        <taxon>Copelata</taxon>
        <taxon>Oikopleuridae</taxon>
        <taxon>Oikopleura</taxon>
    </lineage>
</organism>
<dbReference type="Pfam" id="PF01758">
    <property type="entry name" value="SBF"/>
    <property type="match status" value="1"/>
</dbReference>
<feature type="compositionally biased region" description="Low complexity" evidence="7">
    <location>
        <begin position="508"/>
        <end position="521"/>
    </location>
</feature>
<dbReference type="PANTHER" id="PTHR10361:SF28">
    <property type="entry name" value="P3 PROTEIN-RELATED"/>
    <property type="match status" value="1"/>
</dbReference>
<dbReference type="GO" id="GO:0008508">
    <property type="term" value="F:bile acid:sodium symporter activity"/>
    <property type="evidence" value="ECO:0007669"/>
    <property type="project" value="TreeGrafter"/>
</dbReference>
<feature type="transmembrane region" description="Helical" evidence="8">
    <location>
        <begin position="186"/>
        <end position="212"/>
    </location>
</feature>
<comment type="similarity">
    <text evidence="2">Belongs to the bile acid:sodium symporter (BASS) (TC 2.A.28) family.</text>
</comment>
<dbReference type="InParanoid" id="E4X550"/>
<keyword evidence="5 8" id="KW-1133">Transmembrane helix</keyword>
<keyword evidence="6 8" id="KW-0472">Membrane</keyword>
<protein>
    <submittedName>
        <fullName evidence="9">Uncharacterized protein</fullName>
    </submittedName>
</protein>
<name>E4X550_OIKDI</name>
<keyword evidence="3 8" id="KW-0812">Transmembrane</keyword>
<proteinExistence type="inferred from homology"/>
<evidence type="ECO:0000256" key="7">
    <source>
        <dbReference type="SAM" id="MobiDB-lite"/>
    </source>
</evidence>
<dbReference type="InterPro" id="IPR004710">
    <property type="entry name" value="Bilac:Na_transpt"/>
</dbReference>
<feature type="region of interest" description="Disordered" evidence="7">
    <location>
        <begin position="594"/>
        <end position="627"/>
    </location>
</feature>
<gene>
    <name evidence="9" type="ORF">GSOID_T00002278001</name>
</gene>
<evidence type="ECO:0000256" key="4">
    <source>
        <dbReference type="ARBA" id="ARBA00022847"/>
    </source>
</evidence>
<evidence type="ECO:0000256" key="8">
    <source>
        <dbReference type="SAM" id="Phobius"/>
    </source>
</evidence>
<evidence type="ECO:0000256" key="3">
    <source>
        <dbReference type="ARBA" id="ARBA00022692"/>
    </source>
</evidence>